<proteinExistence type="predicted"/>
<keyword evidence="1" id="KW-0472">Membrane</keyword>
<gene>
    <name evidence="2" type="ORF">GCM10011613_27060</name>
</gene>
<dbReference type="Proteomes" id="UP000619761">
    <property type="component" value="Unassembled WGS sequence"/>
</dbReference>
<feature type="transmembrane region" description="Helical" evidence="1">
    <location>
        <begin position="12"/>
        <end position="34"/>
    </location>
</feature>
<name>A0ABQ3B624_9GAMM</name>
<comment type="caution">
    <text evidence="2">The sequence shown here is derived from an EMBL/GenBank/DDBJ whole genome shotgun (WGS) entry which is preliminary data.</text>
</comment>
<accession>A0ABQ3B624</accession>
<organism evidence="2 3">
    <name type="scientific">Cellvibrio zantedeschiae</name>
    <dbReference type="NCBI Taxonomy" id="1237077"/>
    <lineage>
        <taxon>Bacteria</taxon>
        <taxon>Pseudomonadati</taxon>
        <taxon>Pseudomonadota</taxon>
        <taxon>Gammaproteobacteria</taxon>
        <taxon>Cellvibrionales</taxon>
        <taxon>Cellvibrionaceae</taxon>
        <taxon>Cellvibrio</taxon>
    </lineage>
</organism>
<reference evidence="3" key="1">
    <citation type="journal article" date="2019" name="Int. J. Syst. Evol. Microbiol.">
        <title>The Global Catalogue of Microorganisms (GCM) 10K type strain sequencing project: providing services to taxonomists for standard genome sequencing and annotation.</title>
        <authorList>
            <consortium name="The Broad Institute Genomics Platform"/>
            <consortium name="The Broad Institute Genome Sequencing Center for Infectious Disease"/>
            <person name="Wu L."/>
            <person name="Ma J."/>
        </authorList>
    </citation>
    <scope>NUCLEOTIDE SEQUENCE [LARGE SCALE GENOMIC DNA]</scope>
    <source>
        <strain evidence="3">KCTC 32239</strain>
    </source>
</reference>
<dbReference type="RefSeq" id="WP_189419478.1">
    <property type="nucleotide sequence ID" value="NZ_BMYZ01000002.1"/>
</dbReference>
<keyword evidence="3" id="KW-1185">Reference proteome</keyword>
<dbReference type="InterPro" id="IPR013362">
    <property type="entry name" value="Pilus_4_PilV"/>
</dbReference>
<evidence type="ECO:0000313" key="2">
    <source>
        <dbReference type="EMBL" id="GGY80594.1"/>
    </source>
</evidence>
<dbReference type="NCBIfam" id="TIGR02523">
    <property type="entry name" value="type_IV_pilV"/>
    <property type="match status" value="1"/>
</dbReference>
<keyword evidence="1" id="KW-0812">Transmembrane</keyword>
<sequence length="157" mass="16924">MNGTTLKKSQGVGLIEVLITMLILSTTLITLAALQTRSLQYNHGTYLGSQANILAADILDRIRANKRSPAHAVQIASYNTTAAVFTASSVPTSSRAAADIYIWRQNIESYMPGGTGGISCSNSTMLCTITITWNEVNNINSLSSRDTLVSFSYTTRL</sequence>
<evidence type="ECO:0000256" key="1">
    <source>
        <dbReference type="SAM" id="Phobius"/>
    </source>
</evidence>
<dbReference type="EMBL" id="BMYZ01000002">
    <property type="protein sequence ID" value="GGY80594.1"/>
    <property type="molecule type" value="Genomic_DNA"/>
</dbReference>
<keyword evidence="1" id="KW-1133">Transmembrane helix</keyword>
<protein>
    <submittedName>
        <fullName evidence="2">Pilus assembly protein PilV</fullName>
    </submittedName>
</protein>
<evidence type="ECO:0000313" key="3">
    <source>
        <dbReference type="Proteomes" id="UP000619761"/>
    </source>
</evidence>